<dbReference type="InterPro" id="IPR002110">
    <property type="entry name" value="Ankyrin_rpt"/>
</dbReference>
<dbReference type="PANTHER" id="PTHR24180">
    <property type="entry name" value="CYCLIN-DEPENDENT KINASE INHIBITOR 2C-RELATED"/>
    <property type="match status" value="1"/>
</dbReference>
<dbReference type="Pfam" id="PF13857">
    <property type="entry name" value="Ank_5"/>
    <property type="match status" value="1"/>
</dbReference>
<dbReference type="Pfam" id="PF13637">
    <property type="entry name" value="Ank_4"/>
    <property type="match status" value="1"/>
</dbReference>
<feature type="region of interest" description="Disordered" evidence="3">
    <location>
        <begin position="359"/>
        <end position="394"/>
    </location>
</feature>
<sequence length="394" mass="42800">MEDTESLNIKLEGAILQENLSDVERLVNDGASVNDIPKRGLSTPLSSACYQSNLDIVTFLLSRGAEVNPISTKKFSIPPLLAVCNSEHKKNNVEIAQLLISFGADVNCKANFDGSTPLHSACFTYNIDLIRFLLSAGADVDSVKQNGETPLHSACGERANEDVAMLLLNSGAVVDARDNFNQTPLHYAAHHGCTSIIDVLYDYRANLGAKDNDGKTPLHVACVRHSLSTVETLLDKRSDIRSIPDNFGNLPIPPCTLVEACERGYTNIVLWHLSLGGIKDINQGINSDNNTLLHIASKAGNLRLVNNLLGLGAYPMSRNGEGKTPLQVAREHNHNDSHSGVIDLLSSLYSEDDFPPVDHAHIGGATRKNKKKTKSSNKKKSRGNKKRCIQNVHG</sequence>
<dbReference type="Pfam" id="PF00023">
    <property type="entry name" value="Ank"/>
    <property type="match status" value="1"/>
</dbReference>
<keyword evidence="1" id="KW-0677">Repeat</keyword>
<dbReference type="PROSITE" id="PS50297">
    <property type="entry name" value="ANK_REP_REGION"/>
    <property type="match status" value="6"/>
</dbReference>
<feature type="compositionally biased region" description="Basic residues" evidence="3">
    <location>
        <begin position="367"/>
        <end position="388"/>
    </location>
</feature>
<dbReference type="Pfam" id="PF12796">
    <property type="entry name" value="Ank_2"/>
    <property type="match status" value="1"/>
</dbReference>
<dbReference type="PROSITE" id="PS50088">
    <property type="entry name" value="ANK_REPEAT"/>
    <property type="match status" value="6"/>
</dbReference>
<accession>A0A6C0I6D6</accession>
<reference evidence="4" key="1">
    <citation type="journal article" date="2020" name="Nature">
        <title>Giant virus diversity and host interactions through global metagenomics.</title>
        <authorList>
            <person name="Schulz F."/>
            <person name="Roux S."/>
            <person name="Paez-Espino D."/>
            <person name="Jungbluth S."/>
            <person name="Walsh D.A."/>
            <person name="Denef V.J."/>
            <person name="McMahon K.D."/>
            <person name="Konstantinidis K.T."/>
            <person name="Eloe-Fadrosh E.A."/>
            <person name="Kyrpides N.C."/>
            <person name="Woyke T."/>
        </authorList>
    </citation>
    <scope>NUCLEOTIDE SEQUENCE</scope>
    <source>
        <strain evidence="4">GVMAG-M-3300023184-190</strain>
    </source>
</reference>
<name>A0A6C0I6D6_9ZZZZ</name>
<dbReference type="SMART" id="SM00248">
    <property type="entry name" value="ANK"/>
    <property type="match status" value="8"/>
</dbReference>
<evidence type="ECO:0000256" key="3">
    <source>
        <dbReference type="SAM" id="MobiDB-lite"/>
    </source>
</evidence>
<protein>
    <submittedName>
        <fullName evidence="4">Uncharacterized protein</fullName>
    </submittedName>
</protein>
<dbReference type="InterPro" id="IPR051637">
    <property type="entry name" value="Ank_repeat_dom-contain_49"/>
</dbReference>
<dbReference type="SUPFAM" id="SSF48403">
    <property type="entry name" value="Ankyrin repeat"/>
    <property type="match status" value="1"/>
</dbReference>
<dbReference type="EMBL" id="MN740098">
    <property type="protein sequence ID" value="QHT87693.1"/>
    <property type="molecule type" value="Genomic_DNA"/>
</dbReference>
<evidence type="ECO:0000256" key="2">
    <source>
        <dbReference type="ARBA" id="ARBA00023043"/>
    </source>
</evidence>
<dbReference type="InterPro" id="IPR036770">
    <property type="entry name" value="Ankyrin_rpt-contain_sf"/>
</dbReference>
<dbReference type="AlphaFoldDB" id="A0A6C0I6D6"/>
<dbReference type="Gene3D" id="1.25.40.20">
    <property type="entry name" value="Ankyrin repeat-containing domain"/>
    <property type="match status" value="2"/>
</dbReference>
<evidence type="ECO:0000256" key="1">
    <source>
        <dbReference type="ARBA" id="ARBA00022737"/>
    </source>
</evidence>
<evidence type="ECO:0000313" key="4">
    <source>
        <dbReference type="EMBL" id="QHT87693.1"/>
    </source>
</evidence>
<proteinExistence type="predicted"/>
<organism evidence="4">
    <name type="scientific">viral metagenome</name>
    <dbReference type="NCBI Taxonomy" id="1070528"/>
    <lineage>
        <taxon>unclassified sequences</taxon>
        <taxon>metagenomes</taxon>
        <taxon>organismal metagenomes</taxon>
    </lineage>
</organism>
<keyword evidence="2" id="KW-0040">ANK repeat</keyword>
<dbReference type="PANTHER" id="PTHR24180:SF45">
    <property type="entry name" value="POLY [ADP-RIBOSE] POLYMERASE TANKYRASE"/>
    <property type="match status" value="1"/>
</dbReference>